<protein>
    <submittedName>
        <fullName evidence="1">Uncharacterized protein</fullName>
    </submittedName>
</protein>
<evidence type="ECO:0000313" key="1">
    <source>
        <dbReference type="EMBL" id="EFX79718.1"/>
    </source>
</evidence>
<dbReference type="KEGG" id="dpx:DAPPUDRAFT_104122"/>
<organism evidence="1 2">
    <name type="scientific">Daphnia pulex</name>
    <name type="common">Water flea</name>
    <dbReference type="NCBI Taxonomy" id="6669"/>
    <lineage>
        <taxon>Eukaryota</taxon>
        <taxon>Metazoa</taxon>
        <taxon>Ecdysozoa</taxon>
        <taxon>Arthropoda</taxon>
        <taxon>Crustacea</taxon>
        <taxon>Branchiopoda</taxon>
        <taxon>Diplostraca</taxon>
        <taxon>Cladocera</taxon>
        <taxon>Anomopoda</taxon>
        <taxon>Daphniidae</taxon>
        <taxon>Daphnia</taxon>
    </lineage>
</organism>
<gene>
    <name evidence="1" type="ORF">DAPPUDRAFT_104122</name>
</gene>
<evidence type="ECO:0000313" key="2">
    <source>
        <dbReference type="Proteomes" id="UP000000305"/>
    </source>
</evidence>
<name>E9GLB2_DAPPU</name>
<keyword evidence="2" id="KW-1185">Reference proteome</keyword>
<proteinExistence type="predicted"/>
<sequence>MTNEVAQGFEIPTGYSGFSPVFFQTFSQAEIYEQQSYDSLQNYEWMKRLDGVHEEPNTNVGVDDGRVIEESTLPDSQWVNSWLISELEIGTFRLDGVHEEPNTNVGVDDGRVIEESTLPDSQWVTDAISELLDGLDTEFNVVPGDSSELDLLSIDEWVSQFTSIECGGLNKDSEELDLKPMKPRPGKVWTQAAST</sequence>
<accession>E9GLB2</accession>
<reference evidence="1 2" key="1">
    <citation type="journal article" date="2011" name="Science">
        <title>The ecoresponsive genome of Daphnia pulex.</title>
        <authorList>
            <person name="Colbourne J.K."/>
            <person name="Pfrender M.E."/>
            <person name="Gilbert D."/>
            <person name="Thomas W.K."/>
            <person name="Tucker A."/>
            <person name="Oakley T.H."/>
            <person name="Tokishita S."/>
            <person name="Aerts A."/>
            <person name="Arnold G.J."/>
            <person name="Basu M.K."/>
            <person name="Bauer D.J."/>
            <person name="Caceres C.E."/>
            <person name="Carmel L."/>
            <person name="Casola C."/>
            <person name="Choi J.H."/>
            <person name="Detter J.C."/>
            <person name="Dong Q."/>
            <person name="Dusheyko S."/>
            <person name="Eads B.D."/>
            <person name="Frohlich T."/>
            <person name="Geiler-Samerotte K.A."/>
            <person name="Gerlach D."/>
            <person name="Hatcher P."/>
            <person name="Jogdeo S."/>
            <person name="Krijgsveld J."/>
            <person name="Kriventseva E.V."/>
            <person name="Kultz D."/>
            <person name="Laforsch C."/>
            <person name="Lindquist E."/>
            <person name="Lopez J."/>
            <person name="Manak J.R."/>
            <person name="Muller J."/>
            <person name="Pangilinan J."/>
            <person name="Patwardhan R.P."/>
            <person name="Pitluck S."/>
            <person name="Pritham E.J."/>
            <person name="Rechtsteiner A."/>
            <person name="Rho M."/>
            <person name="Rogozin I.B."/>
            <person name="Sakarya O."/>
            <person name="Salamov A."/>
            <person name="Schaack S."/>
            <person name="Shapiro H."/>
            <person name="Shiga Y."/>
            <person name="Skalitzky C."/>
            <person name="Smith Z."/>
            <person name="Souvorov A."/>
            <person name="Sung W."/>
            <person name="Tang Z."/>
            <person name="Tsuchiya D."/>
            <person name="Tu H."/>
            <person name="Vos H."/>
            <person name="Wang M."/>
            <person name="Wolf Y.I."/>
            <person name="Yamagata H."/>
            <person name="Yamada T."/>
            <person name="Ye Y."/>
            <person name="Shaw J.R."/>
            <person name="Andrews J."/>
            <person name="Crease T.J."/>
            <person name="Tang H."/>
            <person name="Lucas S.M."/>
            <person name="Robertson H.M."/>
            <person name="Bork P."/>
            <person name="Koonin E.V."/>
            <person name="Zdobnov E.M."/>
            <person name="Grigoriev I.V."/>
            <person name="Lynch M."/>
            <person name="Boore J.L."/>
        </authorList>
    </citation>
    <scope>NUCLEOTIDE SEQUENCE [LARGE SCALE GENOMIC DNA]</scope>
</reference>
<dbReference type="Proteomes" id="UP000000305">
    <property type="component" value="Unassembled WGS sequence"/>
</dbReference>
<dbReference type="EMBL" id="GL732551">
    <property type="protein sequence ID" value="EFX79718.1"/>
    <property type="molecule type" value="Genomic_DNA"/>
</dbReference>
<dbReference type="AlphaFoldDB" id="E9GLB2"/>
<dbReference type="InParanoid" id="E9GLB2"/>
<dbReference type="HOGENOM" id="CLU_1397650_0_0_1"/>